<sequence>MSYSANLNRTNPPDSCTESRAERIEVMNYNFLSGNTNLLVKDRCSSEQIPLPGWAHSIKQQTDATVFERDVFRSQAWRIYRKYGRTVLSPNKAYWEAGYEAYSVVSRARLSC</sequence>
<dbReference type="AlphaFoldDB" id="A0A4S8JPL5"/>
<evidence type="ECO:0000313" key="1">
    <source>
        <dbReference type="EMBL" id="THU64273.1"/>
    </source>
</evidence>
<name>A0A4S8JPL5_MUSBA</name>
<evidence type="ECO:0000313" key="2">
    <source>
        <dbReference type="Proteomes" id="UP000317650"/>
    </source>
</evidence>
<comment type="caution">
    <text evidence="1">The sequence shown here is derived from an EMBL/GenBank/DDBJ whole genome shotgun (WGS) entry which is preliminary data.</text>
</comment>
<accession>A0A4S8JPL5</accession>
<organism evidence="1 2">
    <name type="scientific">Musa balbisiana</name>
    <name type="common">Banana</name>
    <dbReference type="NCBI Taxonomy" id="52838"/>
    <lineage>
        <taxon>Eukaryota</taxon>
        <taxon>Viridiplantae</taxon>
        <taxon>Streptophyta</taxon>
        <taxon>Embryophyta</taxon>
        <taxon>Tracheophyta</taxon>
        <taxon>Spermatophyta</taxon>
        <taxon>Magnoliopsida</taxon>
        <taxon>Liliopsida</taxon>
        <taxon>Zingiberales</taxon>
        <taxon>Musaceae</taxon>
        <taxon>Musa</taxon>
    </lineage>
</organism>
<dbReference type="EMBL" id="PYDT01000004">
    <property type="protein sequence ID" value="THU64273.1"/>
    <property type="molecule type" value="Genomic_DNA"/>
</dbReference>
<dbReference type="Proteomes" id="UP000317650">
    <property type="component" value="Chromosome 1"/>
</dbReference>
<protein>
    <submittedName>
        <fullName evidence="1">Uncharacterized protein</fullName>
    </submittedName>
</protein>
<reference evidence="1 2" key="1">
    <citation type="journal article" date="2019" name="Nat. Plants">
        <title>Genome sequencing of Musa balbisiana reveals subgenome evolution and function divergence in polyploid bananas.</title>
        <authorList>
            <person name="Yao X."/>
        </authorList>
    </citation>
    <scope>NUCLEOTIDE SEQUENCE [LARGE SCALE GENOMIC DNA]</scope>
    <source>
        <strain evidence="2">cv. DH-PKW</strain>
        <tissue evidence="1">Leaves</tissue>
    </source>
</reference>
<proteinExistence type="predicted"/>
<keyword evidence="2" id="KW-1185">Reference proteome</keyword>
<gene>
    <name evidence="1" type="ORF">C4D60_Mb01t24730</name>
</gene>